<name>A0A6J5L8D1_9CAUD</name>
<sequence>MNIVLYDTIQIEDDYKQRVIDITEFFSQYPADAKIICTKELTPTLLNLAKQGQEWAFVSILGHCVSSPTVFADMITECKQNDFPLMGHIVYRPGSYPYIDNQFFVVNLQKWSKVGSPAFEVVSVPVTFTTKTVTRSQEDFHDDYTPHWISTDNTNSKYQCYQSEFASLVVRKFLEAGYTISNININLRNQKWNLYANANRTSLEPLFNGGTFNQATMPQIVKQVLDERNTLIDTVYILNSEEVYPYGPKNIGPVDHYIGVAGGFKSILLLDNLGFKPTTQVTYADISLAGLDYQKYLIDNWDGDLDTYINTVDGYKQLHPEYRYAWRSWNSWDNEIKKFLESAAMTKDEFCSVWKKYCQLKHNFLPVNLLTDYKKLIEVVAGTKGDVVYIWMSNAFDMQYTRFLLGREQTESKFNAVIAELKHLKKKITVESCAKFYNC</sequence>
<dbReference type="EMBL" id="LR796233">
    <property type="protein sequence ID" value="CAB4129267.1"/>
    <property type="molecule type" value="Genomic_DNA"/>
</dbReference>
<organism evidence="1">
    <name type="scientific">uncultured Caudovirales phage</name>
    <dbReference type="NCBI Taxonomy" id="2100421"/>
    <lineage>
        <taxon>Viruses</taxon>
        <taxon>Duplodnaviria</taxon>
        <taxon>Heunggongvirae</taxon>
        <taxon>Uroviricota</taxon>
        <taxon>Caudoviricetes</taxon>
        <taxon>Peduoviridae</taxon>
        <taxon>Maltschvirus</taxon>
        <taxon>Maltschvirus maltsch</taxon>
    </lineage>
</organism>
<evidence type="ECO:0000313" key="1">
    <source>
        <dbReference type="EMBL" id="CAB4129267.1"/>
    </source>
</evidence>
<accession>A0A6J5L8D1</accession>
<protein>
    <submittedName>
        <fullName evidence="1">Uncharacterized protein</fullName>
    </submittedName>
</protein>
<gene>
    <name evidence="1" type="ORF">UFOVP112_365</name>
</gene>
<proteinExistence type="predicted"/>
<reference evidence="1" key="1">
    <citation type="submission" date="2020-04" db="EMBL/GenBank/DDBJ databases">
        <authorList>
            <person name="Chiriac C."/>
            <person name="Salcher M."/>
            <person name="Ghai R."/>
            <person name="Kavagutti S V."/>
        </authorList>
    </citation>
    <scope>NUCLEOTIDE SEQUENCE</scope>
</reference>